<proteinExistence type="predicted"/>
<dbReference type="InParanoid" id="J0CW15"/>
<organism evidence="2 3">
    <name type="scientific">Auricularia subglabra (strain TFB-10046 / SS5)</name>
    <name type="common">White-rot fungus</name>
    <name type="synonym">Auricularia delicata (strain TFB10046)</name>
    <dbReference type="NCBI Taxonomy" id="717982"/>
    <lineage>
        <taxon>Eukaryota</taxon>
        <taxon>Fungi</taxon>
        <taxon>Dikarya</taxon>
        <taxon>Basidiomycota</taxon>
        <taxon>Agaricomycotina</taxon>
        <taxon>Agaricomycetes</taxon>
        <taxon>Auriculariales</taxon>
        <taxon>Auriculariaceae</taxon>
        <taxon>Auricularia</taxon>
    </lineage>
</organism>
<protein>
    <recommendedName>
        <fullName evidence="1">DUF6535 domain-containing protein</fullName>
    </recommendedName>
</protein>
<keyword evidence="3" id="KW-1185">Reference proteome</keyword>
<name>J0CW15_AURST</name>
<gene>
    <name evidence="2" type="ORF">AURDEDRAFT_23739</name>
</gene>
<evidence type="ECO:0000313" key="3">
    <source>
        <dbReference type="Proteomes" id="UP000006514"/>
    </source>
</evidence>
<sequence length="79" mass="8852">STNEAWQNCARLVEKYDVGLCQTYREQIDTLLVFAGLFSAVVTAFTIESYQWLQDDPNEKAADLLAQIANFLAPNHTVA</sequence>
<feature type="non-terminal residue" evidence="2">
    <location>
        <position position="1"/>
    </location>
</feature>
<dbReference type="OMA" id="STNEAWQ"/>
<dbReference type="EMBL" id="JH687927">
    <property type="protein sequence ID" value="EJD34683.1"/>
    <property type="molecule type" value="Genomic_DNA"/>
</dbReference>
<feature type="domain" description="DUF6535" evidence="1">
    <location>
        <begin position="6"/>
        <end position="75"/>
    </location>
</feature>
<dbReference type="Proteomes" id="UP000006514">
    <property type="component" value="Unassembled WGS sequence"/>
</dbReference>
<dbReference type="KEGG" id="adl:AURDEDRAFT_23739"/>
<dbReference type="InterPro" id="IPR045338">
    <property type="entry name" value="DUF6535"/>
</dbReference>
<dbReference type="OrthoDB" id="3221808at2759"/>
<dbReference type="Pfam" id="PF20153">
    <property type="entry name" value="DUF6535"/>
    <property type="match status" value="1"/>
</dbReference>
<evidence type="ECO:0000259" key="1">
    <source>
        <dbReference type="Pfam" id="PF20153"/>
    </source>
</evidence>
<accession>J0CW15</accession>
<reference evidence="3" key="1">
    <citation type="journal article" date="2012" name="Science">
        <title>The Paleozoic origin of enzymatic lignin decomposition reconstructed from 31 fungal genomes.</title>
        <authorList>
            <person name="Floudas D."/>
            <person name="Binder M."/>
            <person name="Riley R."/>
            <person name="Barry K."/>
            <person name="Blanchette R.A."/>
            <person name="Henrissat B."/>
            <person name="Martinez A.T."/>
            <person name="Otillar R."/>
            <person name="Spatafora J.W."/>
            <person name="Yadav J.S."/>
            <person name="Aerts A."/>
            <person name="Benoit I."/>
            <person name="Boyd A."/>
            <person name="Carlson A."/>
            <person name="Copeland A."/>
            <person name="Coutinho P.M."/>
            <person name="de Vries R.P."/>
            <person name="Ferreira P."/>
            <person name="Findley K."/>
            <person name="Foster B."/>
            <person name="Gaskell J."/>
            <person name="Glotzer D."/>
            <person name="Gorecki P."/>
            <person name="Heitman J."/>
            <person name="Hesse C."/>
            <person name="Hori C."/>
            <person name="Igarashi K."/>
            <person name="Jurgens J.A."/>
            <person name="Kallen N."/>
            <person name="Kersten P."/>
            <person name="Kohler A."/>
            <person name="Kuees U."/>
            <person name="Kumar T.K.A."/>
            <person name="Kuo A."/>
            <person name="LaButti K."/>
            <person name="Larrondo L.F."/>
            <person name="Lindquist E."/>
            <person name="Ling A."/>
            <person name="Lombard V."/>
            <person name="Lucas S."/>
            <person name="Lundell T."/>
            <person name="Martin R."/>
            <person name="McLaughlin D.J."/>
            <person name="Morgenstern I."/>
            <person name="Morin E."/>
            <person name="Murat C."/>
            <person name="Nagy L.G."/>
            <person name="Nolan M."/>
            <person name="Ohm R.A."/>
            <person name="Patyshakuliyeva A."/>
            <person name="Rokas A."/>
            <person name="Ruiz-Duenas F.J."/>
            <person name="Sabat G."/>
            <person name="Salamov A."/>
            <person name="Samejima M."/>
            <person name="Schmutz J."/>
            <person name="Slot J.C."/>
            <person name="St John F."/>
            <person name="Stenlid J."/>
            <person name="Sun H."/>
            <person name="Sun S."/>
            <person name="Syed K."/>
            <person name="Tsang A."/>
            <person name="Wiebenga A."/>
            <person name="Young D."/>
            <person name="Pisabarro A."/>
            <person name="Eastwood D.C."/>
            <person name="Martin F."/>
            <person name="Cullen D."/>
            <person name="Grigoriev I.V."/>
            <person name="Hibbett D.S."/>
        </authorList>
    </citation>
    <scope>NUCLEOTIDE SEQUENCE [LARGE SCALE GENOMIC DNA]</scope>
    <source>
        <strain evidence="3">TFB10046</strain>
    </source>
</reference>
<evidence type="ECO:0000313" key="2">
    <source>
        <dbReference type="EMBL" id="EJD34683.1"/>
    </source>
</evidence>
<dbReference type="AlphaFoldDB" id="J0CW15"/>
<feature type="non-terminal residue" evidence="2">
    <location>
        <position position="79"/>
    </location>
</feature>